<gene>
    <name evidence="7" type="ORF">N7603_06605</name>
</gene>
<comment type="caution">
    <text evidence="7">The sequence shown here is derived from an EMBL/GenBank/DDBJ whole genome shotgun (WGS) entry which is preliminary data.</text>
</comment>
<evidence type="ECO:0000256" key="1">
    <source>
        <dbReference type="ARBA" id="ARBA00004141"/>
    </source>
</evidence>
<keyword evidence="2 5" id="KW-0812">Transmembrane</keyword>
<dbReference type="RefSeq" id="WP_262096628.1">
    <property type="nucleotide sequence ID" value="NZ_JAOEGN010000012.1"/>
</dbReference>
<keyword evidence="3 5" id="KW-1133">Transmembrane helix</keyword>
<dbReference type="Proteomes" id="UP001209076">
    <property type="component" value="Unassembled WGS sequence"/>
</dbReference>
<evidence type="ECO:0000313" key="8">
    <source>
        <dbReference type="Proteomes" id="UP001209076"/>
    </source>
</evidence>
<evidence type="ECO:0000259" key="6">
    <source>
        <dbReference type="Pfam" id="PF06271"/>
    </source>
</evidence>
<proteinExistence type="predicted"/>
<dbReference type="Pfam" id="PF06271">
    <property type="entry name" value="RDD"/>
    <property type="match status" value="1"/>
</dbReference>
<dbReference type="InterPro" id="IPR010432">
    <property type="entry name" value="RDD"/>
</dbReference>
<evidence type="ECO:0000256" key="5">
    <source>
        <dbReference type="SAM" id="Phobius"/>
    </source>
</evidence>
<reference evidence="8" key="1">
    <citation type="submission" date="2023-07" db="EMBL/GenBank/DDBJ databases">
        <title>Novel Mycoplasma species identified in domestic and wild animals.</title>
        <authorList>
            <person name="Volokhov D.V."/>
            <person name="Furtak V.A."/>
            <person name="Zagorodnyaya T.A."/>
        </authorList>
    </citation>
    <scope>NUCLEOTIDE SEQUENCE [LARGE SCALE GENOMIC DNA]</scope>
    <source>
        <strain evidence="8">92-19</strain>
    </source>
</reference>
<organism evidence="7 8">
    <name type="scientific">Paracholeplasma vituli</name>
    <dbReference type="NCBI Taxonomy" id="69473"/>
    <lineage>
        <taxon>Bacteria</taxon>
        <taxon>Bacillati</taxon>
        <taxon>Mycoplasmatota</taxon>
        <taxon>Mollicutes</taxon>
        <taxon>Acholeplasmatales</taxon>
        <taxon>Acholeplasmataceae</taxon>
        <taxon>Paracholeplasma</taxon>
    </lineage>
</organism>
<keyword evidence="4 5" id="KW-0472">Membrane</keyword>
<feature type="domain" description="RDD" evidence="6">
    <location>
        <begin position="7"/>
        <end position="121"/>
    </location>
</feature>
<evidence type="ECO:0000256" key="2">
    <source>
        <dbReference type="ARBA" id="ARBA00022692"/>
    </source>
</evidence>
<comment type="subcellular location">
    <subcellularLocation>
        <location evidence="1">Membrane</location>
        <topology evidence="1">Multi-pass membrane protein</topology>
    </subcellularLocation>
</comment>
<accession>A0ABT2PWI7</accession>
<evidence type="ECO:0000313" key="7">
    <source>
        <dbReference type="EMBL" id="MCU0105326.1"/>
    </source>
</evidence>
<feature type="transmembrane region" description="Helical" evidence="5">
    <location>
        <begin position="88"/>
        <end position="108"/>
    </location>
</feature>
<evidence type="ECO:0000256" key="3">
    <source>
        <dbReference type="ARBA" id="ARBA00022989"/>
    </source>
</evidence>
<dbReference type="EMBL" id="JAOEGN010000012">
    <property type="protein sequence ID" value="MCU0105326.1"/>
    <property type="molecule type" value="Genomic_DNA"/>
</dbReference>
<evidence type="ECO:0000256" key="4">
    <source>
        <dbReference type="ARBA" id="ARBA00023136"/>
    </source>
</evidence>
<name>A0ABT2PWI7_9MOLU</name>
<sequence length="134" mass="15116">MTELLEQRIKAFAIDTSLATIGVLIALGIANQNLIVGRVLLYATFFLVYILPVLLTQGQTYGKNNQHIRIVHQSGQAAAKWVLVIRSLFILVLSFSTFTLYLVVITLIKTKDEQRVLHDYLFKTRVVNLKTRGA</sequence>
<protein>
    <submittedName>
        <fullName evidence="7">RDD family protein</fullName>
    </submittedName>
</protein>
<keyword evidence="8" id="KW-1185">Reference proteome</keyword>
<feature type="transmembrane region" description="Helical" evidence="5">
    <location>
        <begin position="35"/>
        <end position="55"/>
    </location>
</feature>